<dbReference type="Pfam" id="PF07904">
    <property type="entry name" value="Eaf7"/>
    <property type="match status" value="1"/>
</dbReference>
<dbReference type="InterPro" id="IPR012423">
    <property type="entry name" value="Eaf7/MRGBP"/>
</dbReference>
<dbReference type="GO" id="GO:0006357">
    <property type="term" value="P:regulation of transcription by RNA polymerase II"/>
    <property type="evidence" value="ECO:0007669"/>
    <property type="project" value="TreeGrafter"/>
</dbReference>
<dbReference type="EnsemblMetazoa" id="ADIR000522-RA">
    <property type="protein sequence ID" value="ADIR000522-PA"/>
    <property type="gene ID" value="ADIR000522"/>
</dbReference>
<evidence type="ECO:0008006" key="10">
    <source>
        <dbReference type="Google" id="ProtNLM"/>
    </source>
</evidence>
<evidence type="ECO:0000313" key="8">
    <source>
        <dbReference type="EnsemblMetazoa" id="ADIR000522-PA"/>
    </source>
</evidence>
<comment type="similarity">
    <text evidence="2">Belongs to the EAF7 family.</text>
</comment>
<dbReference type="GO" id="GO:0006325">
    <property type="term" value="P:chromatin organization"/>
    <property type="evidence" value="ECO:0007669"/>
    <property type="project" value="UniProtKB-KW"/>
</dbReference>
<dbReference type="GO" id="GO:0035267">
    <property type="term" value="C:NuA4 histone acetyltransferase complex"/>
    <property type="evidence" value="ECO:0007669"/>
    <property type="project" value="TreeGrafter"/>
</dbReference>
<keyword evidence="3" id="KW-0156">Chromatin regulator</keyword>
<evidence type="ECO:0000256" key="4">
    <source>
        <dbReference type="ARBA" id="ARBA00023015"/>
    </source>
</evidence>
<feature type="compositionally biased region" description="Basic and acidic residues" evidence="7">
    <location>
        <begin position="118"/>
        <end position="127"/>
    </location>
</feature>
<proteinExistence type="inferred from homology"/>
<sequence>MALREKNEIESFEWTPEEEMQLFLAMEGVRPVGVNRHFFMACIVERMSKTLQRDISSETIWSHLRTIYNLKALNEQEPVPFLNEECDFSLPESDFSSAIAKRRLEGAERTGGTPTCEQEPKKQEPKTETTAIKTSATKISSTSRPDPKEPEKDDKDTKERESGSIKIKAKSHESSGGHDSGPKRSQKRTRGSMSNEPGHSNTSSPANTPPNGPSTKRRRI</sequence>
<feature type="compositionally biased region" description="Low complexity" evidence="7">
    <location>
        <begin position="128"/>
        <end position="144"/>
    </location>
</feature>
<dbReference type="STRING" id="7168.A0A182MYR7"/>
<comment type="subcellular location">
    <subcellularLocation>
        <location evidence="1">Nucleus</location>
    </subcellularLocation>
</comment>
<evidence type="ECO:0000256" key="3">
    <source>
        <dbReference type="ARBA" id="ARBA00022853"/>
    </source>
</evidence>
<keyword evidence="5" id="KW-0804">Transcription</keyword>
<dbReference type="PANTHER" id="PTHR13581">
    <property type="entry name" value="MRG-BINDING PROTEIN"/>
    <property type="match status" value="1"/>
</dbReference>
<feature type="region of interest" description="Disordered" evidence="7">
    <location>
        <begin position="105"/>
        <end position="220"/>
    </location>
</feature>
<keyword evidence="9" id="KW-1185">Reference proteome</keyword>
<evidence type="ECO:0000256" key="1">
    <source>
        <dbReference type="ARBA" id="ARBA00004123"/>
    </source>
</evidence>
<organism evidence="8 9">
    <name type="scientific">Anopheles dirus</name>
    <dbReference type="NCBI Taxonomy" id="7168"/>
    <lineage>
        <taxon>Eukaryota</taxon>
        <taxon>Metazoa</taxon>
        <taxon>Ecdysozoa</taxon>
        <taxon>Arthropoda</taxon>
        <taxon>Hexapoda</taxon>
        <taxon>Insecta</taxon>
        <taxon>Pterygota</taxon>
        <taxon>Neoptera</taxon>
        <taxon>Endopterygota</taxon>
        <taxon>Diptera</taxon>
        <taxon>Nematocera</taxon>
        <taxon>Culicoidea</taxon>
        <taxon>Culicidae</taxon>
        <taxon>Anophelinae</taxon>
        <taxon>Anopheles</taxon>
    </lineage>
</organism>
<reference evidence="9" key="1">
    <citation type="submission" date="2013-03" db="EMBL/GenBank/DDBJ databases">
        <title>The Genome Sequence of Anopheles dirus WRAIR2.</title>
        <authorList>
            <consortium name="The Broad Institute Genomics Platform"/>
            <person name="Neafsey D.E."/>
            <person name="Walton C."/>
            <person name="Walker B."/>
            <person name="Young S.K."/>
            <person name="Zeng Q."/>
            <person name="Gargeya S."/>
            <person name="Fitzgerald M."/>
            <person name="Haas B."/>
            <person name="Abouelleil A."/>
            <person name="Allen A.W."/>
            <person name="Alvarado L."/>
            <person name="Arachchi H.M."/>
            <person name="Berlin A.M."/>
            <person name="Chapman S.B."/>
            <person name="Gainer-Dewar J."/>
            <person name="Goldberg J."/>
            <person name="Griggs A."/>
            <person name="Gujja S."/>
            <person name="Hansen M."/>
            <person name="Howarth C."/>
            <person name="Imamovic A."/>
            <person name="Ireland A."/>
            <person name="Larimer J."/>
            <person name="McCowan C."/>
            <person name="Murphy C."/>
            <person name="Pearson M."/>
            <person name="Poon T.W."/>
            <person name="Priest M."/>
            <person name="Roberts A."/>
            <person name="Saif S."/>
            <person name="Shea T."/>
            <person name="Sisk P."/>
            <person name="Sykes S."/>
            <person name="Wortman J."/>
            <person name="Nusbaum C."/>
            <person name="Birren B."/>
        </authorList>
    </citation>
    <scope>NUCLEOTIDE SEQUENCE [LARGE SCALE GENOMIC DNA]</scope>
    <source>
        <strain evidence="9">WRAIR2</strain>
    </source>
</reference>
<dbReference type="AlphaFoldDB" id="A0A182MYR7"/>
<evidence type="ECO:0000256" key="7">
    <source>
        <dbReference type="SAM" id="MobiDB-lite"/>
    </source>
</evidence>
<accession>A0A182MYR7</accession>
<feature type="compositionally biased region" description="Polar residues" evidence="7">
    <location>
        <begin position="191"/>
        <end position="206"/>
    </location>
</feature>
<keyword evidence="4" id="KW-0805">Transcription regulation</keyword>
<dbReference type="GO" id="GO:0005634">
    <property type="term" value="C:nucleus"/>
    <property type="evidence" value="ECO:0007669"/>
    <property type="project" value="UniProtKB-SubCell"/>
</dbReference>
<dbReference type="VEuPathDB" id="VectorBase:ADIR000522"/>
<protein>
    <recommendedName>
        <fullName evidence="10">MRG-binding protein</fullName>
    </recommendedName>
</protein>
<evidence type="ECO:0000256" key="2">
    <source>
        <dbReference type="ARBA" id="ARBA00007117"/>
    </source>
</evidence>
<name>A0A182MYR7_9DIPT</name>
<feature type="compositionally biased region" description="Basic and acidic residues" evidence="7">
    <location>
        <begin position="145"/>
        <end position="163"/>
    </location>
</feature>
<evidence type="ECO:0000313" key="9">
    <source>
        <dbReference type="Proteomes" id="UP000075884"/>
    </source>
</evidence>
<keyword evidence="6" id="KW-0539">Nucleus</keyword>
<dbReference type="PANTHER" id="PTHR13581:SF5">
    <property type="entry name" value="MRG_MORF4L-BINDING PROTEIN"/>
    <property type="match status" value="1"/>
</dbReference>
<evidence type="ECO:0000256" key="6">
    <source>
        <dbReference type="ARBA" id="ARBA00023242"/>
    </source>
</evidence>
<feature type="compositionally biased region" description="Basic and acidic residues" evidence="7">
    <location>
        <begin position="170"/>
        <end position="182"/>
    </location>
</feature>
<reference evidence="8" key="2">
    <citation type="submission" date="2020-05" db="UniProtKB">
        <authorList>
            <consortium name="EnsemblMetazoa"/>
        </authorList>
    </citation>
    <scope>IDENTIFICATION</scope>
    <source>
        <strain evidence="8">WRAIR2</strain>
    </source>
</reference>
<dbReference type="Proteomes" id="UP000075884">
    <property type="component" value="Unassembled WGS sequence"/>
</dbReference>
<evidence type="ECO:0000256" key="5">
    <source>
        <dbReference type="ARBA" id="ARBA00023163"/>
    </source>
</evidence>